<keyword evidence="3" id="KW-1185">Reference proteome</keyword>
<evidence type="ECO:0000256" key="2">
    <source>
        <dbReference type="SAM" id="Phobius"/>
    </source>
</evidence>
<dbReference type="AlphaFoldDB" id="A0A9R0JYL0"/>
<evidence type="ECO:0000313" key="3">
    <source>
        <dbReference type="Proteomes" id="UP000813463"/>
    </source>
</evidence>
<keyword evidence="2" id="KW-0472">Membrane</keyword>
<proteinExistence type="predicted"/>
<organism evidence="3 4">
    <name type="scientific">Spinacia oleracea</name>
    <name type="common">Spinach</name>
    <dbReference type="NCBI Taxonomy" id="3562"/>
    <lineage>
        <taxon>Eukaryota</taxon>
        <taxon>Viridiplantae</taxon>
        <taxon>Streptophyta</taxon>
        <taxon>Embryophyta</taxon>
        <taxon>Tracheophyta</taxon>
        <taxon>Spermatophyta</taxon>
        <taxon>Magnoliopsida</taxon>
        <taxon>eudicotyledons</taxon>
        <taxon>Gunneridae</taxon>
        <taxon>Pentapetalae</taxon>
        <taxon>Caryophyllales</taxon>
        <taxon>Chenopodiaceae</taxon>
        <taxon>Chenopodioideae</taxon>
        <taxon>Anserineae</taxon>
        <taxon>Spinacia</taxon>
    </lineage>
</organism>
<reference evidence="3" key="1">
    <citation type="journal article" date="2021" name="Nat. Commun.">
        <title>Genomic analyses provide insights into spinach domestication and the genetic basis of agronomic traits.</title>
        <authorList>
            <person name="Cai X."/>
            <person name="Sun X."/>
            <person name="Xu C."/>
            <person name="Sun H."/>
            <person name="Wang X."/>
            <person name="Ge C."/>
            <person name="Zhang Z."/>
            <person name="Wang Q."/>
            <person name="Fei Z."/>
            <person name="Jiao C."/>
            <person name="Wang Q."/>
        </authorList>
    </citation>
    <scope>NUCLEOTIDE SEQUENCE [LARGE SCALE GENOMIC DNA]</scope>
    <source>
        <strain evidence="3">cv. Varoflay</strain>
    </source>
</reference>
<dbReference type="GeneID" id="110790757"/>
<accession>A0A9R0JYL0</accession>
<feature type="region of interest" description="Disordered" evidence="1">
    <location>
        <begin position="91"/>
        <end position="117"/>
    </location>
</feature>
<sequence length="117" mass="12675">MAYTAHQFFSIVIPALLLITLLSPINNIKIHADARLLAEEVSDLPLPQPELPAFTGVELPPLPDLSSLHLPAIPSLPEFFRNLNLPQLSNPTFTAFPGTPQEIPTPSFNGAQSTTNP</sequence>
<protein>
    <submittedName>
        <fullName evidence="4">Protein PELPK2-like</fullName>
    </submittedName>
</protein>
<gene>
    <name evidence="4" type="primary">LOC110790757</name>
</gene>
<dbReference type="RefSeq" id="XP_021851220.1">
    <property type="nucleotide sequence ID" value="XM_021995528.1"/>
</dbReference>
<dbReference type="Proteomes" id="UP000813463">
    <property type="component" value="Chromosome 6"/>
</dbReference>
<keyword evidence="2" id="KW-0812">Transmembrane</keyword>
<evidence type="ECO:0000313" key="4">
    <source>
        <dbReference type="RefSeq" id="XP_021851220.1"/>
    </source>
</evidence>
<reference evidence="4" key="2">
    <citation type="submission" date="2025-08" db="UniProtKB">
        <authorList>
            <consortium name="RefSeq"/>
        </authorList>
    </citation>
    <scope>IDENTIFICATION</scope>
    <source>
        <tissue evidence="4">Leaf</tissue>
    </source>
</reference>
<feature type="compositionally biased region" description="Polar residues" evidence="1">
    <location>
        <begin position="102"/>
        <end position="117"/>
    </location>
</feature>
<feature type="transmembrane region" description="Helical" evidence="2">
    <location>
        <begin position="6"/>
        <end position="25"/>
    </location>
</feature>
<evidence type="ECO:0000256" key="1">
    <source>
        <dbReference type="SAM" id="MobiDB-lite"/>
    </source>
</evidence>
<dbReference type="KEGG" id="soe:110790757"/>
<keyword evidence="2" id="KW-1133">Transmembrane helix</keyword>
<name>A0A9R0JYL0_SPIOL</name>